<keyword evidence="1" id="KW-1133">Transmembrane helix</keyword>
<name>A0AAX1TPB8_9FUSO</name>
<dbReference type="EMBL" id="LS483487">
    <property type="protein sequence ID" value="SQJ04743.1"/>
    <property type="molecule type" value="Genomic_DNA"/>
</dbReference>
<feature type="transmembrane region" description="Helical" evidence="1">
    <location>
        <begin position="6"/>
        <end position="36"/>
    </location>
</feature>
<feature type="transmembrane region" description="Helical" evidence="1">
    <location>
        <begin position="85"/>
        <end position="105"/>
    </location>
</feature>
<dbReference type="GeneID" id="78453176"/>
<proteinExistence type="predicted"/>
<organism evidence="2 3">
    <name type="scientific">Fusobacterium ulcerans</name>
    <dbReference type="NCBI Taxonomy" id="861"/>
    <lineage>
        <taxon>Bacteria</taxon>
        <taxon>Fusobacteriati</taxon>
        <taxon>Fusobacteriota</taxon>
        <taxon>Fusobacteriia</taxon>
        <taxon>Fusobacteriales</taxon>
        <taxon>Fusobacteriaceae</taxon>
        <taxon>Fusobacterium</taxon>
    </lineage>
</organism>
<keyword evidence="1" id="KW-0472">Membrane</keyword>
<sequence>MLLKSSLFILLLSNIFIGNIKIMFGITVILFVMNLILNKDLKKNIGKMKFLFFLYFSTCLVQLFYTQEGRVLFKIGSFYVTEEGAFNFLLNFLRIFNLLLISWIVSAKKIISGKFNRYQHVIENVIDLVPQALLLIKKRMKIKWFFRHILKQIRVKI</sequence>
<dbReference type="RefSeq" id="WP_005982210.1">
    <property type="nucleotide sequence ID" value="NZ_BAABXY010000001.1"/>
</dbReference>
<evidence type="ECO:0000313" key="2">
    <source>
        <dbReference type="EMBL" id="SQJ04743.1"/>
    </source>
</evidence>
<reference evidence="2 3" key="1">
    <citation type="submission" date="2018-06" db="EMBL/GenBank/DDBJ databases">
        <authorList>
            <consortium name="Pathogen Informatics"/>
            <person name="Doyle S."/>
        </authorList>
    </citation>
    <scope>NUCLEOTIDE SEQUENCE [LARGE SCALE GENOMIC DNA]</scope>
    <source>
        <strain evidence="2 3">NCTC12112</strain>
    </source>
</reference>
<dbReference type="Proteomes" id="UP000249008">
    <property type="component" value="Chromosome 1"/>
</dbReference>
<protein>
    <submittedName>
        <fullName evidence="2">Uncharacterized protein</fullName>
    </submittedName>
</protein>
<evidence type="ECO:0000313" key="3">
    <source>
        <dbReference type="Proteomes" id="UP000249008"/>
    </source>
</evidence>
<dbReference type="KEGG" id="ful:C4N20_00025"/>
<evidence type="ECO:0000256" key="1">
    <source>
        <dbReference type="SAM" id="Phobius"/>
    </source>
</evidence>
<keyword evidence="1" id="KW-0812">Transmembrane</keyword>
<dbReference type="AlphaFoldDB" id="A0AAX1TPB8"/>
<feature type="transmembrane region" description="Helical" evidence="1">
    <location>
        <begin position="48"/>
        <end position="65"/>
    </location>
</feature>
<gene>
    <name evidence="2" type="ORF">NCTC12112_01871</name>
</gene>
<accession>A0AAX1TPB8</accession>